<dbReference type="PROSITE" id="PS51820">
    <property type="entry name" value="PA14"/>
    <property type="match status" value="1"/>
</dbReference>
<dbReference type="AlphaFoldDB" id="A0A6B3L847"/>
<keyword evidence="4" id="KW-1185">Reference proteome</keyword>
<organism evidence="3 4">
    <name type="scientific">Sulfuriroseicoccus oceanibius</name>
    <dbReference type="NCBI Taxonomy" id="2707525"/>
    <lineage>
        <taxon>Bacteria</taxon>
        <taxon>Pseudomonadati</taxon>
        <taxon>Verrucomicrobiota</taxon>
        <taxon>Verrucomicrobiia</taxon>
        <taxon>Verrucomicrobiales</taxon>
        <taxon>Verrucomicrobiaceae</taxon>
        <taxon>Sulfuriroseicoccus</taxon>
    </lineage>
</organism>
<accession>A0A6B3L847</accession>
<proteinExistence type="predicted"/>
<dbReference type="Proteomes" id="UP000475117">
    <property type="component" value="Chromosome"/>
</dbReference>
<protein>
    <submittedName>
        <fullName evidence="3">Uncharacterized protein</fullName>
    </submittedName>
</protein>
<feature type="region of interest" description="Disordered" evidence="1">
    <location>
        <begin position="68"/>
        <end position="98"/>
    </location>
</feature>
<dbReference type="RefSeq" id="WP_164361556.1">
    <property type="nucleotide sequence ID" value="NZ_CP066776.1"/>
</dbReference>
<gene>
    <name evidence="3" type="ORF">G3M56_007200</name>
</gene>
<dbReference type="KEGG" id="soa:G3M56_007200"/>
<evidence type="ECO:0000313" key="3">
    <source>
        <dbReference type="EMBL" id="QQL43691.1"/>
    </source>
</evidence>
<dbReference type="EMBL" id="CP066776">
    <property type="protein sequence ID" value="QQL43691.1"/>
    <property type="molecule type" value="Genomic_DNA"/>
</dbReference>
<sequence length="406" mass="43921">METKLVAGGGGSLTGSNIGDQAELERQLILRRERVSAMMIALLVHALIVIGLGLWTLTVDPEPEVTIHVRPKPADSPPKPEKPAITDRPNVRPPSASPPRINVLVAKVTDAAMYVPEVTNNVFLPDMGTSTTLGLGSGLDGVIGEVGNNPLGSEQVTSSALVGRLYDFKQNASGRAERYDVSNREDFVKRVKRLQRSCFSESSLKRYFQAPKELYLSVLAVPFSPAEDGPGYFGAADTIKPSGWLAHYSGKVMAPEDGAYRFVGIGDDYLAVYLSNRAALVASWPDIQGALAGRFEPTGPESGHMSPMNVPLVYGEWVQLRAGEAVPIDIAIAERPGGKVGFLLMVEKRGESYRKTASGRPVLPLFTIGQLQAGERERITQGFPGFEFEWENVPVFSASEDDGFSF</sequence>
<evidence type="ECO:0000313" key="4">
    <source>
        <dbReference type="Proteomes" id="UP000475117"/>
    </source>
</evidence>
<keyword evidence="2" id="KW-0812">Transmembrane</keyword>
<dbReference type="InterPro" id="IPR037524">
    <property type="entry name" value="PA14/GLEYA"/>
</dbReference>
<keyword evidence="2" id="KW-0472">Membrane</keyword>
<feature type="transmembrane region" description="Helical" evidence="2">
    <location>
        <begin position="35"/>
        <end position="57"/>
    </location>
</feature>
<dbReference type="SUPFAM" id="SSF56988">
    <property type="entry name" value="Anthrax protective antigen"/>
    <property type="match status" value="1"/>
</dbReference>
<name>A0A6B3L847_9BACT</name>
<evidence type="ECO:0000256" key="1">
    <source>
        <dbReference type="SAM" id="MobiDB-lite"/>
    </source>
</evidence>
<evidence type="ECO:0000256" key="2">
    <source>
        <dbReference type="SAM" id="Phobius"/>
    </source>
</evidence>
<reference evidence="3 4" key="1">
    <citation type="submission" date="2020-12" db="EMBL/GenBank/DDBJ databases">
        <title>Sulforoseuscoccus oceanibium gen. nov., sp. nov., a representative of the phylum Verrucomicrobia with special cytoplasmic membrane, and proposal of Sulforoseuscoccusaceae fam. nov.</title>
        <authorList>
            <person name="Xi F."/>
        </authorList>
    </citation>
    <scope>NUCLEOTIDE SEQUENCE [LARGE SCALE GENOMIC DNA]</scope>
    <source>
        <strain evidence="3 4">T37</strain>
    </source>
</reference>
<keyword evidence="2" id="KW-1133">Transmembrane helix</keyword>